<keyword evidence="6 9" id="KW-0560">Oxidoreductase</keyword>
<dbReference type="Pfam" id="PF00067">
    <property type="entry name" value="p450"/>
    <property type="match status" value="1"/>
</dbReference>
<dbReference type="CDD" id="cd11065">
    <property type="entry name" value="CYP64-like"/>
    <property type="match status" value="1"/>
</dbReference>
<reference evidence="10 11" key="1">
    <citation type="submission" date="2024-02" db="EMBL/GenBank/DDBJ databases">
        <title>A draft genome for the cacao thread blight pathogen Marasmius crinis-equi.</title>
        <authorList>
            <person name="Cohen S.P."/>
            <person name="Baruah I.K."/>
            <person name="Amoako-Attah I."/>
            <person name="Bukari Y."/>
            <person name="Meinhardt L.W."/>
            <person name="Bailey B.A."/>
        </authorList>
    </citation>
    <scope>NUCLEOTIDE SEQUENCE [LARGE SCALE GENOMIC DNA]</scope>
    <source>
        <strain evidence="10 11">GH-76</strain>
    </source>
</reference>
<comment type="pathway">
    <text evidence="2">Secondary metabolite biosynthesis.</text>
</comment>
<comment type="caution">
    <text evidence="10">The sequence shown here is derived from an EMBL/GenBank/DDBJ whole genome shotgun (WGS) entry which is preliminary data.</text>
</comment>
<evidence type="ECO:0000256" key="9">
    <source>
        <dbReference type="RuleBase" id="RU000461"/>
    </source>
</evidence>
<evidence type="ECO:0000313" key="10">
    <source>
        <dbReference type="EMBL" id="KAL0572342.1"/>
    </source>
</evidence>
<keyword evidence="11" id="KW-1185">Reference proteome</keyword>
<evidence type="ECO:0000256" key="6">
    <source>
        <dbReference type="ARBA" id="ARBA00023002"/>
    </source>
</evidence>
<dbReference type="Gene3D" id="1.10.630.10">
    <property type="entry name" value="Cytochrome P450"/>
    <property type="match status" value="1"/>
</dbReference>
<evidence type="ECO:0000313" key="11">
    <source>
        <dbReference type="Proteomes" id="UP001465976"/>
    </source>
</evidence>
<gene>
    <name evidence="10" type="ORF">V5O48_009613</name>
</gene>
<dbReference type="EMBL" id="JBAHYK010000641">
    <property type="protein sequence ID" value="KAL0572342.1"/>
    <property type="molecule type" value="Genomic_DNA"/>
</dbReference>
<protein>
    <recommendedName>
        <fullName evidence="12">Cytochrome P450</fullName>
    </recommendedName>
</protein>
<evidence type="ECO:0000256" key="4">
    <source>
        <dbReference type="ARBA" id="ARBA00022617"/>
    </source>
</evidence>
<dbReference type="PROSITE" id="PS00086">
    <property type="entry name" value="CYTOCHROME_P450"/>
    <property type="match status" value="1"/>
</dbReference>
<organism evidence="10 11">
    <name type="scientific">Marasmius crinis-equi</name>
    <dbReference type="NCBI Taxonomy" id="585013"/>
    <lineage>
        <taxon>Eukaryota</taxon>
        <taxon>Fungi</taxon>
        <taxon>Dikarya</taxon>
        <taxon>Basidiomycota</taxon>
        <taxon>Agaricomycotina</taxon>
        <taxon>Agaricomycetes</taxon>
        <taxon>Agaricomycetidae</taxon>
        <taxon>Agaricales</taxon>
        <taxon>Marasmiineae</taxon>
        <taxon>Marasmiaceae</taxon>
        <taxon>Marasmius</taxon>
    </lineage>
</organism>
<name>A0ABR3FAL9_9AGAR</name>
<dbReference type="SUPFAM" id="SSF48264">
    <property type="entry name" value="Cytochrome P450"/>
    <property type="match status" value="1"/>
</dbReference>
<evidence type="ECO:0000256" key="5">
    <source>
        <dbReference type="ARBA" id="ARBA00022723"/>
    </source>
</evidence>
<evidence type="ECO:0000256" key="7">
    <source>
        <dbReference type="ARBA" id="ARBA00023004"/>
    </source>
</evidence>
<comment type="cofactor">
    <cofactor evidence="1">
        <name>heme</name>
        <dbReference type="ChEBI" id="CHEBI:30413"/>
    </cofactor>
</comment>
<keyword evidence="4 9" id="KW-0349">Heme</keyword>
<accession>A0ABR3FAL9</accession>
<keyword evidence="5 9" id="KW-0479">Metal-binding</keyword>
<keyword evidence="7 9" id="KW-0408">Iron</keyword>
<evidence type="ECO:0000256" key="3">
    <source>
        <dbReference type="ARBA" id="ARBA00010617"/>
    </source>
</evidence>
<dbReference type="PANTHER" id="PTHR46300:SF7">
    <property type="entry name" value="P450, PUTATIVE (EUROFUNG)-RELATED"/>
    <property type="match status" value="1"/>
</dbReference>
<dbReference type="InterPro" id="IPR002401">
    <property type="entry name" value="Cyt_P450_E_grp-I"/>
</dbReference>
<evidence type="ECO:0008006" key="12">
    <source>
        <dbReference type="Google" id="ProtNLM"/>
    </source>
</evidence>
<evidence type="ECO:0000256" key="2">
    <source>
        <dbReference type="ARBA" id="ARBA00005179"/>
    </source>
</evidence>
<keyword evidence="8 9" id="KW-0503">Monooxygenase</keyword>
<evidence type="ECO:0000256" key="1">
    <source>
        <dbReference type="ARBA" id="ARBA00001971"/>
    </source>
</evidence>
<dbReference type="InterPro" id="IPR050364">
    <property type="entry name" value="Cytochrome_P450_fung"/>
</dbReference>
<dbReference type="PRINTS" id="PR00385">
    <property type="entry name" value="P450"/>
</dbReference>
<dbReference type="InterPro" id="IPR036396">
    <property type="entry name" value="Cyt_P450_sf"/>
</dbReference>
<dbReference type="PANTHER" id="PTHR46300">
    <property type="entry name" value="P450, PUTATIVE (EUROFUNG)-RELATED-RELATED"/>
    <property type="match status" value="1"/>
</dbReference>
<dbReference type="InterPro" id="IPR001128">
    <property type="entry name" value="Cyt_P450"/>
</dbReference>
<sequence length="469" mass="53756">MPSSYPGHTFEKMGKELNSDILYLNVAGTNIVVLNSFEACWDLLERRSSIYSSRPRFPMVVELMGWDKDFIVLPYGNEWKIRRKLFHQEFPLNITTRHEAQQLKVNRIFLKNLLHNPENYSNRIRHMTGSLIVLVTYGIDVKPEDDPVIDVAEKALDVFLHALSPGTFAVDALPWLKYVPDWIPGAGFKRQAKEWKKLNRRLNVEPFEIAKRQIENGTAPPSFVSNALSVLHDDPKGCGYTEDEIMHTAASMYEAGTDTVYTGLLTFILAMVNFPEYQRKAQQEIDRIVGAGRLPDFRDREALVYVEAILQEVQRWQPIGPVGVVHYIHTEDEYRGYRIPKDSTVIPNAWAILHDEEMYPDPYRFNPERWIKDGKINPEIRDITAGFGFGRRICPGRHLALATIYITIATTLAAFDITKAVDENGVPIEPKIEFISLLQNRPAPFRCSIKPRSAAHEKLILEAAEHDYH</sequence>
<dbReference type="Proteomes" id="UP001465976">
    <property type="component" value="Unassembled WGS sequence"/>
</dbReference>
<evidence type="ECO:0000256" key="8">
    <source>
        <dbReference type="ARBA" id="ARBA00023033"/>
    </source>
</evidence>
<proteinExistence type="inferred from homology"/>
<dbReference type="InterPro" id="IPR017972">
    <property type="entry name" value="Cyt_P450_CS"/>
</dbReference>
<dbReference type="PRINTS" id="PR00463">
    <property type="entry name" value="EP450I"/>
</dbReference>
<comment type="similarity">
    <text evidence="3 9">Belongs to the cytochrome P450 family.</text>
</comment>